<organism evidence="1 2">
    <name type="scientific">Thelonectria olida</name>
    <dbReference type="NCBI Taxonomy" id="1576542"/>
    <lineage>
        <taxon>Eukaryota</taxon>
        <taxon>Fungi</taxon>
        <taxon>Dikarya</taxon>
        <taxon>Ascomycota</taxon>
        <taxon>Pezizomycotina</taxon>
        <taxon>Sordariomycetes</taxon>
        <taxon>Hypocreomycetidae</taxon>
        <taxon>Hypocreales</taxon>
        <taxon>Nectriaceae</taxon>
        <taxon>Thelonectria</taxon>
    </lineage>
</organism>
<evidence type="ECO:0000313" key="2">
    <source>
        <dbReference type="Proteomes" id="UP000777438"/>
    </source>
</evidence>
<dbReference type="Proteomes" id="UP000777438">
    <property type="component" value="Unassembled WGS sequence"/>
</dbReference>
<accession>A0A9P8VQU1</accession>
<dbReference type="AlphaFoldDB" id="A0A9P8VQU1"/>
<sequence>MPLHPPYSVPEQDIPYIDLTGVDYEAKRRDNSTGPRILMSPAVSSIDEEGRRPIQAPERMAQRLCIAPVRRKEARKRKRVDKPPRARRKILRVDLTLEGNQGEPRCSNCSELLSEEYASQRHETSGKNQI</sequence>
<protein>
    <submittedName>
        <fullName evidence="1">Uncharacterized protein</fullName>
    </submittedName>
</protein>
<name>A0A9P8VQU1_9HYPO</name>
<proteinExistence type="predicted"/>
<dbReference type="EMBL" id="JAGPYM010000064">
    <property type="protein sequence ID" value="KAH6869891.1"/>
    <property type="molecule type" value="Genomic_DNA"/>
</dbReference>
<keyword evidence="2" id="KW-1185">Reference proteome</keyword>
<comment type="caution">
    <text evidence="1">The sequence shown here is derived from an EMBL/GenBank/DDBJ whole genome shotgun (WGS) entry which is preliminary data.</text>
</comment>
<evidence type="ECO:0000313" key="1">
    <source>
        <dbReference type="EMBL" id="KAH6869891.1"/>
    </source>
</evidence>
<reference evidence="1 2" key="1">
    <citation type="journal article" date="2021" name="Nat. Commun.">
        <title>Genetic determinants of endophytism in the Arabidopsis root mycobiome.</title>
        <authorList>
            <person name="Mesny F."/>
            <person name="Miyauchi S."/>
            <person name="Thiergart T."/>
            <person name="Pickel B."/>
            <person name="Atanasova L."/>
            <person name="Karlsson M."/>
            <person name="Huettel B."/>
            <person name="Barry K.W."/>
            <person name="Haridas S."/>
            <person name="Chen C."/>
            <person name="Bauer D."/>
            <person name="Andreopoulos W."/>
            <person name="Pangilinan J."/>
            <person name="LaButti K."/>
            <person name="Riley R."/>
            <person name="Lipzen A."/>
            <person name="Clum A."/>
            <person name="Drula E."/>
            <person name="Henrissat B."/>
            <person name="Kohler A."/>
            <person name="Grigoriev I.V."/>
            <person name="Martin F.M."/>
            <person name="Hacquard S."/>
        </authorList>
    </citation>
    <scope>NUCLEOTIDE SEQUENCE [LARGE SCALE GENOMIC DNA]</scope>
    <source>
        <strain evidence="1 2">MPI-CAGE-CH-0241</strain>
    </source>
</reference>
<gene>
    <name evidence="1" type="ORF">B0T10DRAFT_467001</name>
</gene>